<evidence type="ECO:0000313" key="5">
    <source>
        <dbReference type="EMBL" id="AEB08753.1"/>
    </source>
</evidence>
<dbReference type="SUPFAM" id="SSF47413">
    <property type="entry name" value="lambda repressor-like DNA-binding domains"/>
    <property type="match status" value="1"/>
</dbReference>
<keyword evidence="1" id="KW-0805">Transcription regulation</keyword>
<keyword evidence="2" id="KW-0238">DNA-binding</keyword>
<dbReference type="InterPro" id="IPR001387">
    <property type="entry name" value="Cro/C1-type_HTH"/>
</dbReference>
<dbReference type="EMBL" id="CP002629">
    <property type="protein sequence ID" value="AEB08753.1"/>
    <property type="molecule type" value="Genomic_DNA"/>
</dbReference>
<sequence length="258" mass="29102">MAKKMFSKEIFLRQVKKLMAEKGIKDQKVFNDMVGVQRAISRWKSGESRPSVDSLMVIQEIFGKSIDWLLTGEEPPAFRPVQPIISLAGTEPEVPEGLRPEYYLAVPMVEGRIAAGYAGAIPGDYVEDLVWVYKPEIGARQHHNLRAVRLRHDSESMEPTIHRGSIVIIDPTEIQITPKAIFAVRLDSEGGCALKRVQQTKDLWVLVSDNPEYDPIAIEKARIPTIIIGRVIWSWTSWVREPLYEGRAGSNMKKNGLV</sequence>
<evidence type="ECO:0000313" key="6">
    <source>
        <dbReference type="Proteomes" id="UP000000483"/>
    </source>
</evidence>
<gene>
    <name evidence="5" type="ordered locus">Desac_0877</name>
</gene>
<dbReference type="RefSeq" id="WP_013705866.1">
    <property type="nucleotide sequence ID" value="NC_015388.1"/>
</dbReference>
<dbReference type="GO" id="GO:0003677">
    <property type="term" value="F:DNA binding"/>
    <property type="evidence" value="ECO:0007669"/>
    <property type="project" value="UniProtKB-KW"/>
</dbReference>
<dbReference type="CDD" id="cd00093">
    <property type="entry name" value="HTH_XRE"/>
    <property type="match status" value="1"/>
</dbReference>
<dbReference type="PANTHER" id="PTHR40661">
    <property type="match status" value="1"/>
</dbReference>
<evidence type="ECO:0000256" key="2">
    <source>
        <dbReference type="ARBA" id="ARBA00023125"/>
    </source>
</evidence>
<accession>F2NGY2</accession>
<dbReference type="Gene3D" id="2.10.109.10">
    <property type="entry name" value="Umud Fragment, subunit A"/>
    <property type="match status" value="1"/>
</dbReference>
<proteinExistence type="predicted"/>
<feature type="domain" description="HTH cro/C1-type" evidence="4">
    <location>
        <begin position="37"/>
        <end position="69"/>
    </location>
</feature>
<dbReference type="KEGG" id="dao:Desac_0877"/>
<dbReference type="InterPro" id="IPR015927">
    <property type="entry name" value="Peptidase_S24_S26A/B/C"/>
</dbReference>
<dbReference type="HOGENOM" id="CLU_066192_1_2_7"/>
<dbReference type="Proteomes" id="UP000000483">
    <property type="component" value="Chromosome"/>
</dbReference>
<evidence type="ECO:0000259" key="4">
    <source>
        <dbReference type="PROSITE" id="PS50943"/>
    </source>
</evidence>
<keyword evidence="6" id="KW-1185">Reference proteome</keyword>
<dbReference type="InterPro" id="IPR039418">
    <property type="entry name" value="LexA-like"/>
</dbReference>
<reference evidence="5 6" key="1">
    <citation type="journal article" date="2011" name="Stand. Genomic Sci.">
        <title>Complete genome sequence of the acetate-degrading sulfate reducer Desulfobacca acetoxidans type strain (ASRB2).</title>
        <authorList>
            <person name="Goker M."/>
            <person name="Teshima H."/>
            <person name="Lapidus A."/>
            <person name="Nolan M."/>
            <person name="Lucas S."/>
            <person name="Hammon N."/>
            <person name="Deshpande S."/>
            <person name="Cheng J.F."/>
            <person name="Tapia R."/>
            <person name="Han C."/>
            <person name="Goodwin L."/>
            <person name="Pitluck S."/>
            <person name="Huntemann M."/>
            <person name="Liolios K."/>
            <person name="Ivanova N."/>
            <person name="Pagani I."/>
            <person name="Mavromatis K."/>
            <person name="Ovchinikova G."/>
            <person name="Pati A."/>
            <person name="Chen A."/>
            <person name="Palaniappan K."/>
            <person name="Land M."/>
            <person name="Hauser L."/>
            <person name="Brambilla E.M."/>
            <person name="Rohde M."/>
            <person name="Spring S."/>
            <person name="Detter J.C."/>
            <person name="Woyke T."/>
            <person name="Bristow J."/>
            <person name="Eisen J.A."/>
            <person name="Markowitz V."/>
            <person name="Hugenholtz P."/>
            <person name="Kyrpides N.C."/>
            <person name="Klenk H.P."/>
        </authorList>
    </citation>
    <scope>NUCLEOTIDE SEQUENCE [LARGE SCALE GENOMIC DNA]</scope>
    <source>
        <strain evidence="6">ATCC 700848 / DSM 11109 / ASRB2</strain>
    </source>
</reference>
<dbReference type="AlphaFoldDB" id="F2NGY2"/>
<reference evidence="6" key="2">
    <citation type="submission" date="2011-03" db="EMBL/GenBank/DDBJ databases">
        <title>The complete genome of Desulfobacca acetoxidans DSM 11109.</title>
        <authorList>
            <consortium name="US DOE Joint Genome Institute (JGI-PGF)"/>
            <person name="Lucas S."/>
            <person name="Copeland A."/>
            <person name="Lapidus A."/>
            <person name="Bruce D."/>
            <person name="Goodwin L."/>
            <person name="Pitluck S."/>
            <person name="Peters L."/>
            <person name="Kyrpides N."/>
            <person name="Mavromatis K."/>
            <person name="Ivanova N."/>
            <person name="Ovchinnikova G."/>
            <person name="Teshima H."/>
            <person name="Detter J.C."/>
            <person name="Han C."/>
            <person name="Land M."/>
            <person name="Hauser L."/>
            <person name="Markowitz V."/>
            <person name="Cheng J.-F."/>
            <person name="Hugenholtz P."/>
            <person name="Woyke T."/>
            <person name="Wu D."/>
            <person name="Spring S."/>
            <person name="Schueler E."/>
            <person name="Brambilla E."/>
            <person name="Klenk H.-P."/>
            <person name="Eisen J.A."/>
        </authorList>
    </citation>
    <scope>NUCLEOTIDE SEQUENCE [LARGE SCALE GENOMIC DNA]</scope>
    <source>
        <strain evidence="6">ATCC 700848 / DSM 11109 / ASRB2</strain>
    </source>
</reference>
<dbReference type="eggNOG" id="COG2932">
    <property type="taxonomic scope" value="Bacteria"/>
</dbReference>
<dbReference type="Pfam" id="PF00717">
    <property type="entry name" value="Peptidase_S24"/>
    <property type="match status" value="1"/>
</dbReference>
<dbReference type="SUPFAM" id="SSF51306">
    <property type="entry name" value="LexA/Signal peptidase"/>
    <property type="match status" value="1"/>
</dbReference>
<dbReference type="CDD" id="cd06529">
    <property type="entry name" value="S24_LexA-like"/>
    <property type="match status" value="1"/>
</dbReference>
<evidence type="ECO:0000256" key="1">
    <source>
        <dbReference type="ARBA" id="ARBA00023015"/>
    </source>
</evidence>
<evidence type="ECO:0000256" key="3">
    <source>
        <dbReference type="ARBA" id="ARBA00023163"/>
    </source>
</evidence>
<dbReference type="Pfam" id="PF01381">
    <property type="entry name" value="HTH_3"/>
    <property type="match status" value="1"/>
</dbReference>
<keyword evidence="3" id="KW-0804">Transcription</keyword>
<name>F2NGY2_DESAR</name>
<dbReference type="InterPro" id="IPR036286">
    <property type="entry name" value="LexA/Signal_pep-like_sf"/>
</dbReference>
<organism evidence="5 6">
    <name type="scientific">Desulfobacca acetoxidans (strain ATCC 700848 / DSM 11109 / ASRB2)</name>
    <dbReference type="NCBI Taxonomy" id="880072"/>
    <lineage>
        <taxon>Bacteria</taxon>
        <taxon>Pseudomonadati</taxon>
        <taxon>Thermodesulfobacteriota</taxon>
        <taxon>Desulfobaccia</taxon>
        <taxon>Desulfobaccales</taxon>
        <taxon>Desulfobaccaceae</taxon>
        <taxon>Desulfobacca</taxon>
    </lineage>
</organism>
<dbReference type="PANTHER" id="PTHR40661:SF3">
    <property type="entry name" value="FELS-1 PROPHAGE TRANSCRIPTIONAL REGULATOR"/>
    <property type="match status" value="1"/>
</dbReference>
<dbReference type="PROSITE" id="PS50943">
    <property type="entry name" value="HTH_CROC1"/>
    <property type="match status" value="1"/>
</dbReference>
<protein>
    <submittedName>
        <fullName evidence="5">Putative phage repressor</fullName>
    </submittedName>
</protein>
<dbReference type="STRING" id="880072.Desac_0877"/>
<dbReference type="Gene3D" id="1.10.260.40">
    <property type="entry name" value="lambda repressor-like DNA-binding domains"/>
    <property type="match status" value="1"/>
</dbReference>
<dbReference type="InterPro" id="IPR010982">
    <property type="entry name" value="Lambda_DNA-bd_dom_sf"/>
</dbReference>